<name>A0A2W4RJG1_9GAMM</name>
<dbReference type="AlphaFoldDB" id="A0A2W4RJG1"/>
<protein>
    <submittedName>
        <fullName evidence="1">Uncharacterized protein</fullName>
    </submittedName>
</protein>
<reference evidence="1 2" key="1">
    <citation type="journal article" date="2018" name="Aquat. Microb. Ecol.">
        <title>Gammaproteobacterial methanotrophs dominate.</title>
        <authorList>
            <person name="Rissanen A.J."/>
            <person name="Saarenheimo J."/>
            <person name="Tiirola M."/>
            <person name="Peura S."/>
            <person name="Aalto S.L."/>
            <person name="Karvinen A."/>
            <person name="Nykanen H."/>
        </authorList>
    </citation>
    <scope>NUCLEOTIDE SEQUENCE [LARGE SCALE GENOMIC DNA]</scope>
    <source>
        <strain evidence="1">AMbin10</strain>
    </source>
</reference>
<accession>A0A2W4RJG1</accession>
<dbReference type="Proteomes" id="UP000249396">
    <property type="component" value="Unassembled WGS sequence"/>
</dbReference>
<proteinExistence type="predicted"/>
<comment type="caution">
    <text evidence="1">The sequence shown here is derived from an EMBL/GenBank/DDBJ whole genome shotgun (WGS) entry which is preliminary data.</text>
</comment>
<dbReference type="EMBL" id="QJPH01000203">
    <property type="protein sequence ID" value="PZN82766.1"/>
    <property type="molecule type" value="Genomic_DNA"/>
</dbReference>
<evidence type="ECO:0000313" key="1">
    <source>
        <dbReference type="EMBL" id="PZN82766.1"/>
    </source>
</evidence>
<evidence type="ECO:0000313" key="2">
    <source>
        <dbReference type="Proteomes" id="UP000249396"/>
    </source>
</evidence>
<organism evidence="1 2">
    <name type="scientific">Candidatus Methylumidiphilus alinenensis</name>
    <dbReference type="NCBI Taxonomy" id="2202197"/>
    <lineage>
        <taxon>Bacteria</taxon>
        <taxon>Pseudomonadati</taxon>
        <taxon>Pseudomonadota</taxon>
        <taxon>Gammaproteobacteria</taxon>
        <taxon>Methylococcales</taxon>
        <taxon>Candidatus Methylumidiphilus</taxon>
    </lineage>
</organism>
<sequence length="142" mass="15927">MISNNMPTLHTKKQSFQSLVPKLELGNQRTSSFRSGMPESSVQGWQTMGCDRCPCIHVHDATGWQVTLIKHLHSRLVTVHGLDWLTTSMWFGLRPALRASKFVPDEFVGIHAEMTTFPACLDFCISARDGAWEPAKLDKANT</sequence>
<gene>
    <name evidence="1" type="ORF">DM484_05760</name>
</gene>